<feature type="region of interest" description="Disordered" evidence="2">
    <location>
        <begin position="300"/>
        <end position="323"/>
    </location>
</feature>
<feature type="transmembrane region" description="Helical" evidence="3">
    <location>
        <begin position="156"/>
        <end position="175"/>
    </location>
</feature>
<organism evidence="5 6">
    <name type="scientific">Actinomadura parmotrematis</name>
    <dbReference type="NCBI Taxonomy" id="2864039"/>
    <lineage>
        <taxon>Bacteria</taxon>
        <taxon>Bacillati</taxon>
        <taxon>Actinomycetota</taxon>
        <taxon>Actinomycetes</taxon>
        <taxon>Streptosporangiales</taxon>
        <taxon>Thermomonosporaceae</taxon>
        <taxon>Actinomadura</taxon>
    </lineage>
</organism>
<dbReference type="InterPro" id="IPR000620">
    <property type="entry name" value="EamA_dom"/>
</dbReference>
<feature type="domain" description="EamA" evidence="4">
    <location>
        <begin position="16"/>
        <end position="146"/>
    </location>
</feature>
<dbReference type="EMBL" id="JAIBOA010000016">
    <property type="protein sequence ID" value="MBW8485513.1"/>
    <property type="molecule type" value="Genomic_DNA"/>
</dbReference>
<dbReference type="Pfam" id="PF00892">
    <property type="entry name" value="EamA"/>
    <property type="match status" value="2"/>
</dbReference>
<feature type="transmembrane region" description="Helical" evidence="3">
    <location>
        <begin position="101"/>
        <end position="119"/>
    </location>
</feature>
<keyword evidence="3" id="KW-1133">Transmembrane helix</keyword>
<dbReference type="SUPFAM" id="SSF103481">
    <property type="entry name" value="Multidrug resistance efflux transporter EmrE"/>
    <property type="match status" value="2"/>
</dbReference>
<feature type="transmembrane region" description="Helical" evidence="3">
    <location>
        <begin position="75"/>
        <end position="95"/>
    </location>
</feature>
<keyword evidence="3" id="KW-0812">Transmembrane</keyword>
<protein>
    <submittedName>
        <fullName evidence="5">EamA family transporter</fullName>
    </submittedName>
</protein>
<keyword evidence="6" id="KW-1185">Reference proteome</keyword>
<dbReference type="InterPro" id="IPR037185">
    <property type="entry name" value="EmrE-like"/>
</dbReference>
<dbReference type="PANTHER" id="PTHR22911:SF79">
    <property type="entry name" value="MOBA-LIKE NTP TRANSFERASE DOMAIN-CONTAINING PROTEIN"/>
    <property type="match status" value="1"/>
</dbReference>
<evidence type="ECO:0000313" key="6">
    <source>
        <dbReference type="Proteomes" id="UP000774570"/>
    </source>
</evidence>
<evidence type="ECO:0000256" key="3">
    <source>
        <dbReference type="SAM" id="Phobius"/>
    </source>
</evidence>
<comment type="caution">
    <text evidence="5">The sequence shown here is derived from an EMBL/GenBank/DDBJ whole genome shotgun (WGS) entry which is preliminary data.</text>
</comment>
<feature type="domain" description="EamA" evidence="4">
    <location>
        <begin position="157"/>
        <end position="290"/>
    </location>
</feature>
<feature type="transmembrane region" description="Helical" evidence="3">
    <location>
        <begin position="131"/>
        <end position="150"/>
    </location>
</feature>
<evidence type="ECO:0000259" key="4">
    <source>
        <dbReference type="Pfam" id="PF00892"/>
    </source>
</evidence>
<feature type="transmembrane region" description="Helical" evidence="3">
    <location>
        <begin position="46"/>
        <end position="63"/>
    </location>
</feature>
<feature type="transmembrane region" description="Helical" evidence="3">
    <location>
        <begin position="182"/>
        <end position="200"/>
    </location>
</feature>
<feature type="compositionally biased region" description="Basic and acidic residues" evidence="2">
    <location>
        <begin position="300"/>
        <end position="314"/>
    </location>
</feature>
<evidence type="ECO:0000313" key="5">
    <source>
        <dbReference type="EMBL" id="MBW8485513.1"/>
    </source>
</evidence>
<feature type="transmembrane region" description="Helical" evidence="3">
    <location>
        <begin position="220"/>
        <end position="241"/>
    </location>
</feature>
<keyword evidence="3" id="KW-0472">Membrane</keyword>
<evidence type="ECO:0000256" key="1">
    <source>
        <dbReference type="ARBA" id="ARBA00007362"/>
    </source>
</evidence>
<reference evidence="5 6" key="1">
    <citation type="submission" date="2021-07" db="EMBL/GenBank/DDBJ databases">
        <title>Actinomadura sp. PM05-2 isolated from lichen.</title>
        <authorList>
            <person name="Somphong A."/>
            <person name="Phongsopitanun W."/>
            <person name="Tanasupawat S."/>
            <person name="Peongsungnone V."/>
        </authorList>
    </citation>
    <scope>NUCLEOTIDE SEQUENCE [LARGE SCALE GENOMIC DNA]</scope>
    <source>
        <strain evidence="5 6">PM05-2</strain>
    </source>
</reference>
<feature type="transmembrane region" description="Helical" evidence="3">
    <location>
        <begin position="12"/>
        <end position="34"/>
    </location>
</feature>
<name>A0ABS7G1I1_9ACTN</name>
<evidence type="ECO:0000256" key="2">
    <source>
        <dbReference type="SAM" id="MobiDB-lite"/>
    </source>
</evidence>
<proteinExistence type="inferred from homology"/>
<dbReference type="Proteomes" id="UP000774570">
    <property type="component" value="Unassembled WGS sequence"/>
</dbReference>
<gene>
    <name evidence="5" type="ORF">K1Y72_24245</name>
</gene>
<sequence>MAVTDPPVKGTAVPAGLLIGIASALCFGLSGPLARLLIDDGLSPMQVVWLRLGGAAVVLLAVARPSLRVPRGRRGYVVLYTLLGFALVQACYYAAVARLPVGLASLLEYAAPVLVAVWVRLVRGVRLPRAALGGMALTMAGLVCVTRVWDGLSSDALGLLFGLGTAAGAAAYFLLAQDSGDGIAPLTALAWGLIGSTAVLTPLARPWDLPWDALDGRDLLALGLLVGVATLLAYITGMAAVRRLTSAVGAAVASLEAVTAALLAWAVLGQALTPVQIGGGLVVLLGALLVQQAVARAQPRRADEPREAADRDVTHVTYGAGHE</sequence>
<feature type="transmembrane region" description="Helical" evidence="3">
    <location>
        <begin position="248"/>
        <end position="268"/>
    </location>
</feature>
<comment type="similarity">
    <text evidence="1">Belongs to the EamA transporter family.</text>
</comment>
<feature type="transmembrane region" description="Helical" evidence="3">
    <location>
        <begin position="274"/>
        <end position="291"/>
    </location>
</feature>
<accession>A0ABS7G1I1</accession>
<dbReference type="PANTHER" id="PTHR22911">
    <property type="entry name" value="ACYL-MALONYL CONDENSING ENZYME-RELATED"/>
    <property type="match status" value="1"/>
</dbReference>